<evidence type="ECO:0000313" key="2">
    <source>
        <dbReference type="EMBL" id="GAX73915.1"/>
    </source>
</evidence>
<dbReference type="Gene3D" id="1.10.472.80">
    <property type="entry name" value="Ypt/Rab-GAP domain of gyp1p, domain 3"/>
    <property type="match status" value="1"/>
</dbReference>
<dbReference type="PANTHER" id="PTHR16110">
    <property type="entry name" value="TBC1 DOMAIN FAMILY MEMBER 19"/>
    <property type="match status" value="1"/>
</dbReference>
<dbReference type="EMBL" id="BEGY01000005">
    <property type="protein sequence ID" value="GAX73915.1"/>
    <property type="molecule type" value="Genomic_DNA"/>
</dbReference>
<evidence type="ECO:0000259" key="1">
    <source>
        <dbReference type="PROSITE" id="PS50086"/>
    </source>
</evidence>
<accession>A0A250WSW2</accession>
<organism evidence="2 3">
    <name type="scientific">Chlamydomonas eustigma</name>
    <dbReference type="NCBI Taxonomy" id="1157962"/>
    <lineage>
        <taxon>Eukaryota</taxon>
        <taxon>Viridiplantae</taxon>
        <taxon>Chlorophyta</taxon>
        <taxon>core chlorophytes</taxon>
        <taxon>Chlorophyceae</taxon>
        <taxon>CS clade</taxon>
        <taxon>Chlamydomonadales</taxon>
        <taxon>Chlamydomonadaceae</taxon>
        <taxon>Chlamydomonas</taxon>
    </lineage>
</organism>
<name>A0A250WSW2_9CHLO</name>
<dbReference type="OrthoDB" id="10249775at2759"/>
<sequence>MPSLTWKDICENSVCREIHDNLKEQYLRGDEGFQLTCISSLEAHLRQIMEKSGHATYIENLSFAVSEQIAFASILESHTTAITFQDDLHEDHGVHSGLKQAQMKAQAFFCQKLREIQLLTHWTLTPTLRPQSHVDQICDVLESPQPWDVLGEEGSAVLGIPQLPSMVKKDLIGHIELLLALAGQLNKDSHSISGPAARSSKLPLTLGMVQFLPPLQSLQPLAINDLRAFLSDLQPQERHVGIDDRQQVWFKDMKLRASRALLKEGSALNCRSFLRFGCPQGSRAKMWESALCLPPLRTEDVMLFAGLCRDVLMKRSVTDVITCSDVQSIADTEHFFLFEEMIRAVLLALSRDQDLMPCLSSPPFWSSAISGQDASSSALTKEDCVSTSHDQLQQQLLSNTILPVQGIAFLVAPLCYLYEHPADVYRLFRSMYARFWCKLHSMSCKVGNSPALPGLIRTYEHVLQELDPEIVVHLHGLGLPVAAVAMPWICTAFVGGLRTEEVLLLWDRILGLDSLLPLPLMAVAILCFRRQVILACQSKDEVHEVLSDISQLQSIPLLQALLFQG</sequence>
<dbReference type="PROSITE" id="PS50086">
    <property type="entry name" value="TBC_RABGAP"/>
    <property type="match status" value="1"/>
</dbReference>
<comment type="caution">
    <text evidence="2">The sequence shown here is derived from an EMBL/GenBank/DDBJ whole genome shotgun (WGS) entry which is preliminary data.</text>
</comment>
<proteinExistence type="predicted"/>
<dbReference type="SMART" id="SM00164">
    <property type="entry name" value="TBC"/>
    <property type="match status" value="1"/>
</dbReference>
<evidence type="ECO:0000313" key="3">
    <source>
        <dbReference type="Proteomes" id="UP000232323"/>
    </source>
</evidence>
<keyword evidence="3" id="KW-1185">Reference proteome</keyword>
<dbReference type="PANTHER" id="PTHR16110:SF1">
    <property type="entry name" value="TBC1 DOMAIN FAMILY MEMBER 19"/>
    <property type="match status" value="1"/>
</dbReference>
<dbReference type="InterPro" id="IPR042507">
    <property type="entry name" value="TBC1D19"/>
</dbReference>
<dbReference type="Pfam" id="PF00566">
    <property type="entry name" value="RabGAP-TBC"/>
    <property type="match status" value="1"/>
</dbReference>
<dbReference type="Proteomes" id="UP000232323">
    <property type="component" value="Unassembled WGS sequence"/>
</dbReference>
<dbReference type="AlphaFoldDB" id="A0A250WSW2"/>
<gene>
    <name evidence="2" type="ORF">CEUSTIGMA_g1365.t1</name>
</gene>
<reference evidence="2 3" key="1">
    <citation type="submission" date="2017-08" db="EMBL/GenBank/DDBJ databases">
        <title>Acidophilic green algal genome provides insights into adaptation to an acidic environment.</title>
        <authorList>
            <person name="Hirooka S."/>
            <person name="Hirose Y."/>
            <person name="Kanesaki Y."/>
            <person name="Higuchi S."/>
            <person name="Fujiwara T."/>
            <person name="Onuma R."/>
            <person name="Era A."/>
            <person name="Ohbayashi R."/>
            <person name="Uzuka A."/>
            <person name="Nozaki H."/>
            <person name="Yoshikawa H."/>
            <person name="Miyagishima S.Y."/>
        </authorList>
    </citation>
    <scope>NUCLEOTIDE SEQUENCE [LARGE SCALE GENOMIC DNA]</scope>
    <source>
        <strain evidence="2 3">NIES-2499</strain>
    </source>
</reference>
<feature type="domain" description="Rab-GAP TBC" evidence="1">
    <location>
        <begin position="277"/>
        <end position="513"/>
    </location>
</feature>
<protein>
    <recommendedName>
        <fullName evidence="1">Rab-GAP TBC domain-containing protein</fullName>
    </recommendedName>
</protein>
<dbReference type="SUPFAM" id="SSF47923">
    <property type="entry name" value="Ypt/Rab-GAP domain of gyp1p"/>
    <property type="match status" value="1"/>
</dbReference>
<dbReference type="InterPro" id="IPR035969">
    <property type="entry name" value="Rab-GAP_TBC_sf"/>
</dbReference>
<dbReference type="InterPro" id="IPR000195">
    <property type="entry name" value="Rab-GAP-TBC_dom"/>
</dbReference>